<dbReference type="Proteomes" id="UP001597173">
    <property type="component" value="Unassembled WGS sequence"/>
</dbReference>
<evidence type="ECO:0000313" key="2">
    <source>
        <dbReference type="EMBL" id="MFD1327271.1"/>
    </source>
</evidence>
<keyword evidence="1" id="KW-0812">Transmembrane</keyword>
<reference evidence="3" key="1">
    <citation type="journal article" date="2019" name="Int. J. Syst. Evol. Microbiol.">
        <title>The Global Catalogue of Microorganisms (GCM) 10K type strain sequencing project: providing services to taxonomists for standard genome sequencing and annotation.</title>
        <authorList>
            <consortium name="The Broad Institute Genomics Platform"/>
            <consortium name="The Broad Institute Genome Sequencing Center for Infectious Disease"/>
            <person name="Wu L."/>
            <person name="Ma J."/>
        </authorList>
    </citation>
    <scope>NUCLEOTIDE SEQUENCE [LARGE SCALE GENOMIC DNA]</scope>
    <source>
        <strain evidence="3">CCUG 55609</strain>
    </source>
</reference>
<proteinExistence type="predicted"/>
<name>A0ABW3YRR2_MYCRA</name>
<dbReference type="RefSeq" id="WP_374834919.1">
    <property type="nucleotide sequence ID" value="NZ_JBHEEW010000001.1"/>
</dbReference>
<protein>
    <recommendedName>
        <fullName evidence="4">L-lactate permease</fullName>
    </recommendedName>
</protein>
<sequence>MSDAQAGLLVATPVIVAFAIALHRMGVLQRYSAVAAVLFSVAIATVLFLQQ</sequence>
<keyword evidence="1" id="KW-0472">Membrane</keyword>
<evidence type="ECO:0000256" key="1">
    <source>
        <dbReference type="SAM" id="Phobius"/>
    </source>
</evidence>
<keyword evidence="3" id="KW-1185">Reference proteome</keyword>
<keyword evidence="1" id="KW-1133">Transmembrane helix</keyword>
<organism evidence="2 3">
    <name type="scientific">Mycoplana ramosa</name>
    <name type="common">Mycoplana bullata</name>
    <dbReference type="NCBI Taxonomy" id="40837"/>
    <lineage>
        <taxon>Bacteria</taxon>
        <taxon>Pseudomonadati</taxon>
        <taxon>Pseudomonadota</taxon>
        <taxon>Alphaproteobacteria</taxon>
        <taxon>Hyphomicrobiales</taxon>
        <taxon>Rhizobiaceae</taxon>
        <taxon>Mycoplana</taxon>
    </lineage>
</organism>
<feature type="transmembrane region" description="Helical" evidence="1">
    <location>
        <begin position="7"/>
        <end position="25"/>
    </location>
</feature>
<evidence type="ECO:0000313" key="3">
    <source>
        <dbReference type="Proteomes" id="UP001597173"/>
    </source>
</evidence>
<gene>
    <name evidence="2" type="ORF">ACFQ33_05125</name>
</gene>
<evidence type="ECO:0008006" key="4">
    <source>
        <dbReference type="Google" id="ProtNLM"/>
    </source>
</evidence>
<comment type="caution">
    <text evidence="2">The sequence shown here is derived from an EMBL/GenBank/DDBJ whole genome shotgun (WGS) entry which is preliminary data.</text>
</comment>
<feature type="transmembrane region" description="Helical" evidence="1">
    <location>
        <begin position="31"/>
        <end position="49"/>
    </location>
</feature>
<accession>A0ABW3YRR2</accession>
<dbReference type="EMBL" id="JBHTNF010000002">
    <property type="protein sequence ID" value="MFD1327271.1"/>
    <property type="molecule type" value="Genomic_DNA"/>
</dbReference>